<proteinExistence type="predicted"/>
<evidence type="ECO:0000313" key="2">
    <source>
        <dbReference type="Proteomes" id="UP000243579"/>
    </source>
</evidence>
<keyword evidence="2" id="KW-1185">Reference proteome</keyword>
<accession>A0A1V9YFZ9</accession>
<sequence length="606" mass="68510">MSSDSLQERRRLRDRRAKQAARARFLTEYHMLQEALTTDRRIVMELRARVQKRPRDCLLSWADVASALADATDESRTLNVALRDHVSARARLVDQLHAWVIATLPQTPPRDYGDLSLPTQTDVREVLYHWIAEHMLAATLHQVVDDEFPEPSVDWIHTVWDKHRGCIYAQQVLAGNLTDVTTAGWTLSITQPMTPNSSITTIFQTKTSTTEICYHRESSPTGTANRLIACFREASRGVWLHRTIRNDAAYPITSSEFEADIMEWNVARRLSASTCVVRTVRVHQASATYASMTEYTAAEHPQIFARARLGPVHDVEAEVERLLTESALEHMRSIHARMNEPLATSVYVWRNLDLSADEELRSVGVAWIAEQMRCATAVRVASALFPSPLEDAIRAEWTVCGGRVCVQQVLRGSLHEVATAAWSFNQAMPTLLLQQRGGAEKVYHQKTATSEVRYNRERVSGIPNNALYTCHITPTQVITTYRTLRNDAAFPREAKQFKNNVQEWNVLHAVSPSTVVVRSTHICQPYATYATFEEYAADVYPWLRDKVPEGTDVESCLQSLMIDQAVGTMKMMQMRMVDMLLKVQANPAHYIAPCAWSSEASDVSDQ</sequence>
<reference evidence="1 2" key="1">
    <citation type="journal article" date="2014" name="Genome Biol. Evol.">
        <title>The secreted proteins of Achlya hypogyna and Thraustotheca clavata identify the ancestral oomycete secretome and reveal gene acquisitions by horizontal gene transfer.</title>
        <authorList>
            <person name="Misner I."/>
            <person name="Blouin N."/>
            <person name="Leonard G."/>
            <person name="Richards T.A."/>
            <person name="Lane C.E."/>
        </authorList>
    </citation>
    <scope>NUCLEOTIDE SEQUENCE [LARGE SCALE GENOMIC DNA]</scope>
    <source>
        <strain evidence="1 2">ATCC 48635</strain>
    </source>
</reference>
<dbReference type="Proteomes" id="UP000243579">
    <property type="component" value="Unassembled WGS sequence"/>
</dbReference>
<evidence type="ECO:0000313" key="1">
    <source>
        <dbReference type="EMBL" id="OQR84620.1"/>
    </source>
</evidence>
<comment type="caution">
    <text evidence="1">The sequence shown here is derived from an EMBL/GenBank/DDBJ whole genome shotgun (WGS) entry which is preliminary data.</text>
</comment>
<dbReference type="EMBL" id="JNBR01001843">
    <property type="protein sequence ID" value="OQR84620.1"/>
    <property type="molecule type" value="Genomic_DNA"/>
</dbReference>
<organism evidence="1 2">
    <name type="scientific">Achlya hypogyna</name>
    <name type="common">Oomycete</name>
    <name type="synonym">Protoachlya hypogyna</name>
    <dbReference type="NCBI Taxonomy" id="1202772"/>
    <lineage>
        <taxon>Eukaryota</taxon>
        <taxon>Sar</taxon>
        <taxon>Stramenopiles</taxon>
        <taxon>Oomycota</taxon>
        <taxon>Saprolegniomycetes</taxon>
        <taxon>Saprolegniales</taxon>
        <taxon>Achlyaceae</taxon>
        <taxon>Achlya</taxon>
    </lineage>
</organism>
<name>A0A1V9YFZ9_ACHHY</name>
<dbReference type="OrthoDB" id="85492at2759"/>
<gene>
    <name evidence="1" type="ORF">ACHHYP_13110</name>
</gene>
<dbReference type="AlphaFoldDB" id="A0A1V9YFZ9"/>
<protein>
    <submittedName>
        <fullName evidence="1">Uncharacterized protein</fullName>
    </submittedName>
</protein>